<proteinExistence type="predicted"/>
<evidence type="ECO:0000313" key="2">
    <source>
        <dbReference type="EMBL" id="KAK3287756.1"/>
    </source>
</evidence>
<evidence type="ECO:0000256" key="1">
    <source>
        <dbReference type="SAM" id="SignalP"/>
    </source>
</evidence>
<gene>
    <name evidence="2" type="ORF">CYMTET_4748</name>
</gene>
<feature type="chain" id="PRO_5042006757" evidence="1">
    <location>
        <begin position="23"/>
        <end position="387"/>
    </location>
</feature>
<feature type="signal peptide" evidence="1">
    <location>
        <begin position="1"/>
        <end position="22"/>
    </location>
</feature>
<dbReference type="AlphaFoldDB" id="A0AAE0H0S4"/>
<protein>
    <submittedName>
        <fullName evidence="2">Uncharacterized protein</fullName>
    </submittedName>
</protein>
<sequence length="387" mass="40925">MVNAVAALALCAVALLVHDASAENCVDLGNLGCGIACNDGNSGYGYLMYSEQSWHQRGSVHNDNADHFACVKYDGGTWYYDTNSAWAAFSVASTGSKVGLCKYRTFLVPALTYAPCFCVSVALVSDISSSTRAPPTTAVTCTSLGDVNCGVACNDGGKGYGYLMFSEQSWHRRGIVYHDNADHVACVRLEASTWYYDTNSKWVAFDVVSTDVLVAMVDFTSDKVVALPATATSFNGVQYGTSSGDLTFEADRWCGGGNDGEFGVGGSSFCYASAAEDVQCLGTGDLGKGVACNDKATGDGYLLYSKDTIPEVYKGGAEHIACARYSNNAWSIDNNDGWTSFSADSQTGASSLLPLPSTARIELRTARLGSVPPLSFLWGEIISQGLS</sequence>
<name>A0AAE0H0S4_9CHLO</name>
<keyword evidence="3" id="KW-1185">Reference proteome</keyword>
<reference evidence="2 3" key="1">
    <citation type="journal article" date="2015" name="Genome Biol. Evol.">
        <title>Comparative Genomics of a Bacterivorous Green Alga Reveals Evolutionary Causalities and Consequences of Phago-Mixotrophic Mode of Nutrition.</title>
        <authorList>
            <person name="Burns J.A."/>
            <person name="Paasch A."/>
            <person name="Narechania A."/>
            <person name="Kim E."/>
        </authorList>
    </citation>
    <scope>NUCLEOTIDE SEQUENCE [LARGE SCALE GENOMIC DNA]</scope>
    <source>
        <strain evidence="2 3">PLY_AMNH</strain>
    </source>
</reference>
<dbReference type="EMBL" id="LGRX02000748">
    <property type="protein sequence ID" value="KAK3287756.1"/>
    <property type="molecule type" value="Genomic_DNA"/>
</dbReference>
<comment type="caution">
    <text evidence="2">The sequence shown here is derived from an EMBL/GenBank/DDBJ whole genome shotgun (WGS) entry which is preliminary data.</text>
</comment>
<evidence type="ECO:0000313" key="3">
    <source>
        <dbReference type="Proteomes" id="UP001190700"/>
    </source>
</evidence>
<organism evidence="2 3">
    <name type="scientific">Cymbomonas tetramitiformis</name>
    <dbReference type="NCBI Taxonomy" id="36881"/>
    <lineage>
        <taxon>Eukaryota</taxon>
        <taxon>Viridiplantae</taxon>
        <taxon>Chlorophyta</taxon>
        <taxon>Pyramimonadophyceae</taxon>
        <taxon>Pyramimonadales</taxon>
        <taxon>Pyramimonadaceae</taxon>
        <taxon>Cymbomonas</taxon>
    </lineage>
</organism>
<keyword evidence="1" id="KW-0732">Signal</keyword>
<accession>A0AAE0H0S4</accession>
<dbReference type="Proteomes" id="UP001190700">
    <property type="component" value="Unassembled WGS sequence"/>
</dbReference>